<reference evidence="2" key="1">
    <citation type="journal article" date="2013" name="Genome Biol.">
        <title>Reference genomes and transcriptomes of Nicotiana sylvestris and Nicotiana tomentosiformis.</title>
        <authorList>
            <person name="Sierro N."/>
            <person name="Battey J.N."/>
            <person name="Ouadi S."/>
            <person name="Bovet L."/>
            <person name="Goepfert S."/>
            <person name="Bakaher N."/>
            <person name="Peitsch M.C."/>
            <person name="Ivanov N.V."/>
        </authorList>
    </citation>
    <scope>NUCLEOTIDE SEQUENCE [LARGE SCALE GENOMIC DNA]</scope>
</reference>
<dbReference type="Proteomes" id="UP000189701">
    <property type="component" value="Unplaced"/>
</dbReference>
<dbReference type="RefSeq" id="XP_009762032.1">
    <property type="nucleotide sequence ID" value="XM_009763730.1"/>
</dbReference>
<name>A0A1U7V1A4_NICSY</name>
<dbReference type="PANTHER" id="PTHR33116">
    <property type="entry name" value="REVERSE TRANSCRIPTASE ZINC-BINDING DOMAIN-CONTAINING PROTEIN-RELATED-RELATED"/>
    <property type="match status" value="1"/>
</dbReference>
<dbReference type="InterPro" id="IPR026960">
    <property type="entry name" value="RVT-Znf"/>
</dbReference>
<keyword evidence="2" id="KW-1185">Reference proteome</keyword>
<dbReference type="eggNOG" id="KOG1075">
    <property type="taxonomic scope" value="Eukaryota"/>
</dbReference>
<accession>A0A1U7V1A4</accession>
<sequence>MHSKNIWAHVPPLDCSWYWRKLNSLKVEMMEWYHNGKYVLTASGKYSINGSYIALQGDLTRLPVAELIWTSIMQPKHRMILWLAAHGRLLTKDRLLKLHVPIQDIECCLCNDMVAETQDHMFQDCRWTTELRAAIQNCTNMIIPQGTVMQVLEKIKRKHWKFFKKEIAAAIWGALIYHTWKARNEKVFKGLNVNTSFVMTQIQKEFRYTQKL</sequence>
<gene>
    <name evidence="3" type="primary">LOC104214107</name>
</gene>
<dbReference type="Pfam" id="PF13966">
    <property type="entry name" value="zf-RVT"/>
    <property type="match status" value="1"/>
</dbReference>
<reference evidence="3" key="2">
    <citation type="submission" date="2025-08" db="UniProtKB">
        <authorList>
            <consortium name="RefSeq"/>
        </authorList>
    </citation>
    <scope>IDENTIFICATION</scope>
    <source>
        <tissue evidence="3">Leaf</tissue>
    </source>
</reference>
<protein>
    <submittedName>
        <fullName evidence="3">Uncharacterized protein LOC104214107</fullName>
    </submittedName>
</protein>
<dbReference type="AlphaFoldDB" id="A0A1U7V1A4"/>
<evidence type="ECO:0000259" key="1">
    <source>
        <dbReference type="Pfam" id="PF13966"/>
    </source>
</evidence>
<dbReference type="OrthoDB" id="1244840at2759"/>
<dbReference type="PANTHER" id="PTHR33116:SF84">
    <property type="entry name" value="RNA-DIRECTED DNA POLYMERASE"/>
    <property type="match status" value="1"/>
</dbReference>
<feature type="domain" description="Reverse transcriptase zinc-binding" evidence="1">
    <location>
        <begin position="46"/>
        <end position="130"/>
    </location>
</feature>
<evidence type="ECO:0000313" key="2">
    <source>
        <dbReference type="Proteomes" id="UP000189701"/>
    </source>
</evidence>
<organism evidence="2 3">
    <name type="scientific">Nicotiana sylvestris</name>
    <name type="common">Wood tobacco</name>
    <name type="synonym">South American tobacco</name>
    <dbReference type="NCBI Taxonomy" id="4096"/>
    <lineage>
        <taxon>Eukaryota</taxon>
        <taxon>Viridiplantae</taxon>
        <taxon>Streptophyta</taxon>
        <taxon>Embryophyta</taxon>
        <taxon>Tracheophyta</taxon>
        <taxon>Spermatophyta</taxon>
        <taxon>Magnoliopsida</taxon>
        <taxon>eudicotyledons</taxon>
        <taxon>Gunneridae</taxon>
        <taxon>Pentapetalae</taxon>
        <taxon>asterids</taxon>
        <taxon>lamiids</taxon>
        <taxon>Solanales</taxon>
        <taxon>Solanaceae</taxon>
        <taxon>Nicotianoideae</taxon>
        <taxon>Nicotianeae</taxon>
        <taxon>Nicotiana</taxon>
    </lineage>
</organism>
<proteinExistence type="predicted"/>
<evidence type="ECO:0000313" key="3">
    <source>
        <dbReference type="RefSeq" id="XP_009762032.1"/>
    </source>
</evidence>